<organism evidence="1 2">
    <name type="scientific">Methylovulum psychrotolerans</name>
    <dbReference type="NCBI Taxonomy" id="1704499"/>
    <lineage>
        <taxon>Bacteria</taxon>
        <taxon>Pseudomonadati</taxon>
        <taxon>Pseudomonadota</taxon>
        <taxon>Gammaproteobacteria</taxon>
        <taxon>Methylococcales</taxon>
        <taxon>Methylococcaceae</taxon>
        <taxon>Methylovulum</taxon>
    </lineage>
</organism>
<dbReference type="EMBL" id="CP022129">
    <property type="protein sequence ID" value="ASF46594.1"/>
    <property type="molecule type" value="Genomic_DNA"/>
</dbReference>
<dbReference type="KEGG" id="mpsy:CEK71_11215"/>
<name>A0A1Z4BZ60_9GAMM</name>
<reference evidence="1 2" key="1">
    <citation type="submission" date="2017-06" db="EMBL/GenBank/DDBJ databases">
        <title>Genome Sequencing of the methanotroph Methylovulum psychrotolerants str. HV10-M2 isolated from a high-altitude environment.</title>
        <authorList>
            <person name="Mateos-Rivera A."/>
        </authorList>
    </citation>
    <scope>NUCLEOTIDE SEQUENCE [LARGE SCALE GENOMIC DNA]</scope>
    <source>
        <strain evidence="1 2">HV10_M2</strain>
    </source>
</reference>
<sequence>MPLPPLVRLRYQRGEFARLLYPIIKFFIKPAPNNITDAGSQAPAWEPCFPKLSLREFWTLTFPYAVQIGSQSLA</sequence>
<keyword evidence="2" id="KW-1185">Reference proteome</keyword>
<proteinExistence type="predicted"/>
<evidence type="ECO:0000313" key="2">
    <source>
        <dbReference type="Proteomes" id="UP000197019"/>
    </source>
</evidence>
<evidence type="ECO:0000313" key="1">
    <source>
        <dbReference type="EMBL" id="ASF46594.1"/>
    </source>
</evidence>
<gene>
    <name evidence="1" type="ORF">CEK71_11215</name>
</gene>
<protein>
    <submittedName>
        <fullName evidence="1">Uncharacterized protein</fullName>
    </submittedName>
</protein>
<dbReference type="AlphaFoldDB" id="A0A1Z4BZ60"/>
<accession>A0A1Z4BZ60</accession>
<dbReference type="Proteomes" id="UP000197019">
    <property type="component" value="Chromosome"/>
</dbReference>